<dbReference type="InterPro" id="IPR011990">
    <property type="entry name" value="TPR-like_helical_dom_sf"/>
</dbReference>
<dbReference type="InterPro" id="IPR006597">
    <property type="entry name" value="Sel1-like"/>
</dbReference>
<dbReference type="EMBL" id="JAXCLW010000005">
    <property type="protein sequence ID" value="MDY0884693.1"/>
    <property type="molecule type" value="Genomic_DNA"/>
</dbReference>
<dbReference type="SUPFAM" id="SSF81901">
    <property type="entry name" value="HCP-like"/>
    <property type="match status" value="1"/>
</dbReference>
<keyword evidence="2" id="KW-1185">Reference proteome</keyword>
<dbReference type="Pfam" id="PF08238">
    <property type="entry name" value="Sel1"/>
    <property type="match status" value="5"/>
</dbReference>
<dbReference type="Gene3D" id="1.25.40.10">
    <property type="entry name" value="Tetratricopeptide repeat domain"/>
    <property type="match status" value="1"/>
</dbReference>
<evidence type="ECO:0000313" key="1">
    <source>
        <dbReference type="EMBL" id="MDY0884693.1"/>
    </source>
</evidence>
<organism evidence="1 2">
    <name type="scientific">Dongia soli</name>
    <dbReference type="NCBI Taxonomy" id="600628"/>
    <lineage>
        <taxon>Bacteria</taxon>
        <taxon>Pseudomonadati</taxon>
        <taxon>Pseudomonadota</taxon>
        <taxon>Alphaproteobacteria</taxon>
        <taxon>Rhodospirillales</taxon>
        <taxon>Dongiaceae</taxon>
        <taxon>Dongia</taxon>
    </lineage>
</organism>
<dbReference type="InterPro" id="IPR052945">
    <property type="entry name" value="Mitotic_Regulator"/>
</dbReference>
<dbReference type="RefSeq" id="WP_320509765.1">
    <property type="nucleotide sequence ID" value="NZ_JAXCLW010000005.1"/>
</dbReference>
<reference evidence="1 2" key="1">
    <citation type="journal article" date="2016" name="Antonie Van Leeuwenhoek">
        <title>Dongia soli sp. nov., isolated from soil from Dokdo, Korea.</title>
        <authorList>
            <person name="Kim D.U."/>
            <person name="Lee H."/>
            <person name="Kim H."/>
            <person name="Kim S.G."/>
            <person name="Ka J.O."/>
        </authorList>
    </citation>
    <scope>NUCLEOTIDE SEQUENCE [LARGE SCALE GENOMIC DNA]</scope>
    <source>
        <strain evidence="1 2">D78</strain>
    </source>
</reference>
<accession>A0ABU5EEQ9</accession>
<comment type="caution">
    <text evidence="1">The sequence shown here is derived from an EMBL/GenBank/DDBJ whole genome shotgun (WGS) entry which is preliminary data.</text>
</comment>
<gene>
    <name evidence="1" type="ORF">SMD27_17755</name>
</gene>
<dbReference type="SMART" id="SM00671">
    <property type="entry name" value="SEL1"/>
    <property type="match status" value="5"/>
</dbReference>
<dbReference type="Proteomes" id="UP001279642">
    <property type="component" value="Unassembled WGS sequence"/>
</dbReference>
<proteinExistence type="predicted"/>
<protein>
    <submittedName>
        <fullName evidence="1">Tetratricopeptide repeat protein</fullName>
    </submittedName>
</protein>
<name>A0ABU5EEQ9_9PROT</name>
<sequence length="292" mass="31122">MSERWSASGIGLHQATLLRARLAGGFLLLCLVAMSAASLRADEASQVGTVSLANRAPAKVEPISAAELARAETDPEIAAGREALAAQNWKAALVHFDIAAQGGNVVAETLAGRMYETGPLMPPDRGHAAALYRRAALRGYDEAQYRLGHLYESNLVADLAAAISWYHLAAAQGHDMAIARMGVAYWSGEGVQQDEAAAVQLAQRGAAAGGPASQFLLGSLYLMGSGVPKNKEKAIELYRLSAEHDFYAAQQRLSGFYRNGIVVQQDAGLAAYWEDRAAHNIEGMQNSDFLIP</sequence>
<evidence type="ECO:0000313" key="2">
    <source>
        <dbReference type="Proteomes" id="UP001279642"/>
    </source>
</evidence>
<dbReference type="PANTHER" id="PTHR43628">
    <property type="entry name" value="ACTIVATOR OF C KINASE PROTEIN 1-RELATED"/>
    <property type="match status" value="1"/>
</dbReference>
<dbReference type="PANTHER" id="PTHR43628:SF1">
    <property type="entry name" value="CHITIN SYNTHASE REGULATORY FACTOR 2-RELATED"/>
    <property type="match status" value="1"/>
</dbReference>